<reference evidence="2 3" key="1">
    <citation type="submission" date="2019-11" db="EMBL/GenBank/DDBJ databases">
        <title>Whole genome sequence of Oryza granulata.</title>
        <authorList>
            <person name="Li W."/>
        </authorList>
    </citation>
    <scope>NUCLEOTIDE SEQUENCE [LARGE SCALE GENOMIC DNA]</scope>
    <source>
        <strain evidence="3">cv. Menghai</strain>
        <tissue evidence="2">Leaf</tissue>
    </source>
</reference>
<feature type="compositionally biased region" description="Low complexity" evidence="1">
    <location>
        <begin position="80"/>
        <end position="112"/>
    </location>
</feature>
<keyword evidence="3" id="KW-1185">Reference proteome</keyword>
<accession>A0A6G1DY16</accession>
<feature type="region of interest" description="Disordered" evidence="1">
    <location>
        <begin position="1"/>
        <end position="23"/>
    </location>
</feature>
<dbReference type="EMBL" id="SPHZ02000005">
    <property type="protein sequence ID" value="KAF0917765.1"/>
    <property type="molecule type" value="Genomic_DNA"/>
</dbReference>
<organism evidence="2 3">
    <name type="scientific">Oryza meyeriana var. granulata</name>
    <dbReference type="NCBI Taxonomy" id="110450"/>
    <lineage>
        <taxon>Eukaryota</taxon>
        <taxon>Viridiplantae</taxon>
        <taxon>Streptophyta</taxon>
        <taxon>Embryophyta</taxon>
        <taxon>Tracheophyta</taxon>
        <taxon>Spermatophyta</taxon>
        <taxon>Magnoliopsida</taxon>
        <taxon>Liliopsida</taxon>
        <taxon>Poales</taxon>
        <taxon>Poaceae</taxon>
        <taxon>BOP clade</taxon>
        <taxon>Oryzoideae</taxon>
        <taxon>Oryzeae</taxon>
        <taxon>Oryzinae</taxon>
        <taxon>Oryza</taxon>
        <taxon>Oryza meyeriana</taxon>
    </lineage>
</organism>
<feature type="compositionally biased region" description="Pro residues" evidence="1">
    <location>
        <begin position="113"/>
        <end position="123"/>
    </location>
</feature>
<feature type="region of interest" description="Disordered" evidence="1">
    <location>
        <begin position="49"/>
        <end position="128"/>
    </location>
</feature>
<sequence length="217" mass="23241">MAAIGGVRPSVRKAEEIDGAEQGIGRVVSIRRRSAAHRAGYLWRSGGVQERRDTCHPSGRGARHRLGNPRSRHRRRRRAQLAAGRSRSRSSSPSRSRSRPSSPSIRISAALPRPTPSSLPLAPPQRRRLLPPVVPATTASNASRDGLSGAYVALAAASRSTRAFLRAAAPFSPEMSSLATAATFSRVTTPSSSLLLLGRMAIPTHDDNIVAFILYSA</sequence>
<comment type="caution">
    <text evidence="2">The sequence shown here is derived from an EMBL/GenBank/DDBJ whole genome shotgun (WGS) entry which is preliminary data.</text>
</comment>
<proteinExistence type="predicted"/>
<gene>
    <name evidence="2" type="ORF">E2562_021260</name>
</gene>
<protein>
    <submittedName>
        <fullName evidence="2">Uncharacterized protein</fullName>
    </submittedName>
</protein>
<name>A0A6G1DY16_9ORYZ</name>
<dbReference type="AlphaFoldDB" id="A0A6G1DY16"/>
<feature type="compositionally biased region" description="Basic residues" evidence="1">
    <location>
        <begin position="61"/>
        <end position="79"/>
    </location>
</feature>
<evidence type="ECO:0000313" key="3">
    <source>
        <dbReference type="Proteomes" id="UP000479710"/>
    </source>
</evidence>
<evidence type="ECO:0000313" key="2">
    <source>
        <dbReference type="EMBL" id="KAF0917765.1"/>
    </source>
</evidence>
<evidence type="ECO:0000256" key="1">
    <source>
        <dbReference type="SAM" id="MobiDB-lite"/>
    </source>
</evidence>
<dbReference type="Proteomes" id="UP000479710">
    <property type="component" value="Unassembled WGS sequence"/>
</dbReference>